<dbReference type="Proteomes" id="UP001054902">
    <property type="component" value="Unassembled WGS sequence"/>
</dbReference>
<organism evidence="2 3">
    <name type="scientific">Chaetoceros tenuissimus</name>
    <dbReference type="NCBI Taxonomy" id="426638"/>
    <lineage>
        <taxon>Eukaryota</taxon>
        <taxon>Sar</taxon>
        <taxon>Stramenopiles</taxon>
        <taxon>Ochrophyta</taxon>
        <taxon>Bacillariophyta</taxon>
        <taxon>Coscinodiscophyceae</taxon>
        <taxon>Chaetocerotophycidae</taxon>
        <taxon>Chaetocerotales</taxon>
        <taxon>Chaetocerotaceae</taxon>
        <taxon>Chaetoceros</taxon>
    </lineage>
</organism>
<reference evidence="2 3" key="1">
    <citation type="journal article" date="2021" name="Sci. Rep.">
        <title>The genome of the diatom Chaetoceros tenuissimus carries an ancient integrated fragment of an extant virus.</title>
        <authorList>
            <person name="Hongo Y."/>
            <person name="Kimura K."/>
            <person name="Takaki Y."/>
            <person name="Yoshida Y."/>
            <person name="Baba S."/>
            <person name="Kobayashi G."/>
            <person name="Nagasaki K."/>
            <person name="Hano T."/>
            <person name="Tomaru Y."/>
        </authorList>
    </citation>
    <scope>NUCLEOTIDE SEQUENCE [LARGE SCALE GENOMIC DNA]</scope>
    <source>
        <strain evidence="2 3">NIES-3715</strain>
    </source>
</reference>
<feature type="transmembrane region" description="Helical" evidence="1">
    <location>
        <begin position="417"/>
        <end position="437"/>
    </location>
</feature>
<evidence type="ECO:0000313" key="3">
    <source>
        <dbReference type="Proteomes" id="UP001054902"/>
    </source>
</evidence>
<proteinExistence type="predicted"/>
<evidence type="ECO:0000313" key="2">
    <source>
        <dbReference type="EMBL" id="GFH57868.1"/>
    </source>
</evidence>
<feature type="transmembrane region" description="Helical" evidence="1">
    <location>
        <begin position="449"/>
        <end position="472"/>
    </location>
</feature>
<gene>
    <name evidence="2" type="ORF">CTEN210_14344</name>
</gene>
<evidence type="ECO:0000256" key="1">
    <source>
        <dbReference type="SAM" id="Phobius"/>
    </source>
</evidence>
<keyword evidence="1" id="KW-1133">Transmembrane helix</keyword>
<keyword evidence="3" id="KW-1185">Reference proteome</keyword>
<accession>A0AAD3D507</accession>
<dbReference type="EMBL" id="BLLK01000058">
    <property type="protein sequence ID" value="GFH57868.1"/>
    <property type="molecule type" value="Genomic_DNA"/>
</dbReference>
<feature type="transmembrane region" description="Helical" evidence="1">
    <location>
        <begin position="45"/>
        <end position="62"/>
    </location>
</feature>
<sequence length="593" mass="67376">MNEYSNPFNSDSTANSIMNSCKPGFQVCFASSACRDGKTSTAACWIYILVLIIILAFFFIQLRRKLNQATKTASSEVVKSAVSTDVNRLKNMLKSYKSIDMMNQSIVEKNITARNITQLAVEPLDRTLRTEENFIKGNRDLDIEFPSEYPPEYEPVNYVSLTEFMRTIVFTMRHDLYTSIAVHKCAVLAMCATIASSFIAMLHKYEYYLQEACEDGIDFEASEDHALHFKGWIMGQRGPYNAAITSYKFLPIFLLLAYIAFLVQRWRDFMVTCHSLQGRFGDIGILIGSIPGKNVTLQEKKHLYKIYRLMNSLHIILYKEHMREEFNGSNCIAHLVYLELLTKEEAEAYAARGKKMRESLCSTLMSEVDTLIEMSTKSDKVLESKSLVIHGKICDIRGTMAKWGDLFIRDNPNEYVLAMRLLIALLILLVTFGYPLLMYSDSTAPYNCFQPLAFFGTFFTLLSLKVPFLLFVRMSSPFDSMDDIRLEHLVASTEMGVFQSLRCQFSDEVGNFAASGLYTDSTVEEISKESSEEDEFGMGQSMEVKREVVRKSKKKVDFFPIQQAGKSAIATSLIDGAWDSDLSIEDEHEPFPG</sequence>
<feature type="transmembrane region" description="Helical" evidence="1">
    <location>
        <begin position="244"/>
        <end position="263"/>
    </location>
</feature>
<feature type="transmembrane region" description="Helical" evidence="1">
    <location>
        <begin position="181"/>
        <end position="202"/>
    </location>
</feature>
<keyword evidence="1" id="KW-0472">Membrane</keyword>
<comment type="caution">
    <text evidence="2">The sequence shown here is derived from an EMBL/GenBank/DDBJ whole genome shotgun (WGS) entry which is preliminary data.</text>
</comment>
<protein>
    <submittedName>
        <fullName evidence="2">Uncharacterized protein</fullName>
    </submittedName>
</protein>
<dbReference type="AlphaFoldDB" id="A0AAD3D507"/>
<name>A0AAD3D507_9STRA</name>
<keyword evidence="1" id="KW-0812">Transmembrane</keyword>